<dbReference type="NCBIfam" id="TIGR00254">
    <property type="entry name" value="GGDEF"/>
    <property type="match status" value="1"/>
</dbReference>
<dbReference type="SUPFAM" id="SSF55073">
    <property type="entry name" value="Nucleotide cyclase"/>
    <property type="match status" value="1"/>
</dbReference>
<dbReference type="PROSITE" id="PS50887">
    <property type="entry name" value="GGDEF"/>
    <property type="match status" value="1"/>
</dbReference>
<gene>
    <name evidence="2" type="ORF">FAP39_05360</name>
</gene>
<dbReference type="SMART" id="SM00267">
    <property type="entry name" value="GGDEF"/>
    <property type="match status" value="1"/>
</dbReference>
<organism evidence="2 3">
    <name type="scientific">Shimia litoralis</name>
    <dbReference type="NCBI Taxonomy" id="420403"/>
    <lineage>
        <taxon>Bacteria</taxon>
        <taxon>Pseudomonadati</taxon>
        <taxon>Pseudomonadota</taxon>
        <taxon>Alphaproteobacteria</taxon>
        <taxon>Rhodobacterales</taxon>
        <taxon>Roseobacteraceae</taxon>
    </lineage>
</organism>
<dbReference type="InterPro" id="IPR000160">
    <property type="entry name" value="GGDEF_dom"/>
</dbReference>
<dbReference type="InterPro" id="IPR043128">
    <property type="entry name" value="Rev_trsase/Diguanyl_cyclase"/>
</dbReference>
<dbReference type="AlphaFoldDB" id="A0A4U7N6V8"/>
<dbReference type="Proteomes" id="UP000306575">
    <property type="component" value="Unassembled WGS sequence"/>
</dbReference>
<dbReference type="OrthoDB" id="9812260at2"/>
<dbReference type="EMBL" id="SULI01000004">
    <property type="protein sequence ID" value="TKZ21655.1"/>
    <property type="molecule type" value="Genomic_DNA"/>
</dbReference>
<comment type="caution">
    <text evidence="2">The sequence shown here is derived from an EMBL/GenBank/DDBJ whole genome shotgun (WGS) entry which is preliminary data.</text>
</comment>
<name>A0A4U7N6V8_9RHOB</name>
<dbReference type="InterPro" id="IPR052163">
    <property type="entry name" value="DGC-Regulatory_Protein"/>
</dbReference>
<evidence type="ECO:0000313" key="3">
    <source>
        <dbReference type="Proteomes" id="UP000306575"/>
    </source>
</evidence>
<dbReference type="PANTHER" id="PTHR46663">
    <property type="entry name" value="DIGUANYLATE CYCLASE DGCT-RELATED"/>
    <property type="match status" value="1"/>
</dbReference>
<protein>
    <submittedName>
        <fullName evidence="2">Diguanylate cyclase</fullName>
    </submittedName>
</protein>
<sequence length="316" mass="34358">MHAVLDRDGVVCHSGPTLQKVYDKTDLIGTKFLDLFDVLRPRTINDMGSLLGTAGAKLHLRKSNMPQTALKGVLVPLPDTGGAIVNLSFGISIMEGVRDYALTEADFAATDLTIEMLYLIEAKSAAMEASRKLNLRLQGAMIAAEEQAFTDTLTGLKNRRAVDHILPRLIEHGAKFSCFQMDLDFFKAVNDTHGHPAGDHVLQHVARVLVEETRSDDCVARVGGDEFVLLFSGPKSRIQMSSIARRIIDRIETPVIFKGAECRISASIGIAVSDDVDPLCADAVLAAADSALYQCKNAGRATYAFYAPDHRCDEIA</sequence>
<dbReference type="CDD" id="cd01949">
    <property type="entry name" value="GGDEF"/>
    <property type="match status" value="1"/>
</dbReference>
<reference evidence="2 3" key="1">
    <citation type="submission" date="2019-04" db="EMBL/GenBank/DDBJ databases">
        <title>Genome sequence of Pelagicola litoralis CL-ES2.</title>
        <authorList>
            <person name="Cao J."/>
        </authorList>
    </citation>
    <scope>NUCLEOTIDE SEQUENCE [LARGE SCALE GENOMIC DNA]</scope>
    <source>
        <strain evidence="2 3">CL-ES2</strain>
    </source>
</reference>
<dbReference type="PANTHER" id="PTHR46663:SF4">
    <property type="entry name" value="DIGUANYLATE CYCLASE DGCT-RELATED"/>
    <property type="match status" value="1"/>
</dbReference>
<dbReference type="Pfam" id="PF00990">
    <property type="entry name" value="GGDEF"/>
    <property type="match status" value="1"/>
</dbReference>
<accession>A0A4U7N6V8</accession>
<evidence type="ECO:0000259" key="1">
    <source>
        <dbReference type="PROSITE" id="PS50887"/>
    </source>
</evidence>
<dbReference type="InterPro" id="IPR029787">
    <property type="entry name" value="Nucleotide_cyclase"/>
</dbReference>
<feature type="domain" description="GGDEF" evidence="1">
    <location>
        <begin position="174"/>
        <end position="308"/>
    </location>
</feature>
<evidence type="ECO:0000313" key="2">
    <source>
        <dbReference type="EMBL" id="TKZ21655.1"/>
    </source>
</evidence>
<dbReference type="Gene3D" id="3.30.70.270">
    <property type="match status" value="1"/>
</dbReference>
<keyword evidence="3" id="KW-1185">Reference proteome</keyword>
<proteinExistence type="predicted"/>